<protein>
    <submittedName>
        <fullName evidence="1">Uncharacterized protein</fullName>
    </submittedName>
</protein>
<gene>
    <name evidence="1" type="ORF">DPMN_148414</name>
</gene>
<proteinExistence type="predicted"/>
<accession>A0A9D4FE15</accession>
<evidence type="ECO:0000313" key="2">
    <source>
        <dbReference type="Proteomes" id="UP000828390"/>
    </source>
</evidence>
<keyword evidence="2" id="KW-1185">Reference proteome</keyword>
<dbReference type="Proteomes" id="UP000828390">
    <property type="component" value="Unassembled WGS sequence"/>
</dbReference>
<reference evidence="1" key="1">
    <citation type="journal article" date="2019" name="bioRxiv">
        <title>The Genome of the Zebra Mussel, Dreissena polymorpha: A Resource for Invasive Species Research.</title>
        <authorList>
            <person name="McCartney M.A."/>
            <person name="Auch B."/>
            <person name="Kono T."/>
            <person name="Mallez S."/>
            <person name="Zhang Y."/>
            <person name="Obille A."/>
            <person name="Becker A."/>
            <person name="Abrahante J.E."/>
            <person name="Garbe J."/>
            <person name="Badalamenti J.P."/>
            <person name="Herman A."/>
            <person name="Mangelson H."/>
            <person name="Liachko I."/>
            <person name="Sullivan S."/>
            <person name="Sone E.D."/>
            <person name="Koren S."/>
            <person name="Silverstein K.A.T."/>
            <person name="Beckman K.B."/>
            <person name="Gohl D.M."/>
        </authorList>
    </citation>
    <scope>NUCLEOTIDE SEQUENCE</scope>
    <source>
        <strain evidence="1">Duluth1</strain>
        <tissue evidence="1">Whole animal</tissue>
    </source>
</reference>
<evidence type="ECO:0000313" key="1">
    <source>
        <dbReference type="EMBL" id="KAH3794876.1"/>
    </source>
</evidence>
<sequence length="75" mass="8954">MNCVTVKETLRRLWPVWIQISLQSLERCLLKSGFLMLYSPWYKSSPVISLPQLERMMIRNIQGYTMIFCIDDVRL</sequence>
<comment type="caution">
    <text evidence="1">The sequence shown here is derived from an EMBL/GenBank/DDBJ whole genome shotgun (WGS) entry which is preliminary data.</text>
</comment>
<reference evidence="1" key="2">
    <citation type="submission" date="2020-11" db="EMBL/GenBank/DDBJ databases">
        <authorList>
            <person name="McCartney M.A."/>
            <person name="Auch B."/>
            <person name="Kono T."/>
            <person name="Mallez S."/>
            <person name="Becker A."/>
            <person name="Gohl D.M."/>
            <person name="Silverstein K.A.T."/>
            <person name="Koren S."/>
            <person name="Bechman K.B."/>
            <person name="Herman A."/>
            <person name="Abrahante J.E."/>
            <person name="Garbe J."/>
        </authorList>
    </citation>
    <scope>NUCLEOTIDE SEQUENCE</scope>
    <source>
        <strain evidence="1">Duluth1</strain>
        <tissue evidence="1">Whole animal</tissue>
    </source>
</reference>
<dbReference type="EMBL" id="JAIWYP010000007">
    <property type="protein sequence ID" value="KAH3794876.1"/>
    <property type="molecule type" value="Genomic_DNA"/>
</dbReference>
<organism evidence="1 2">
    <name type="scientific">Dreissena polymorpha</name>
    <name type="common">Zebra mussel</name>
    <name type="synonym">Mytilus polymorpha</name>
    <dbReference type="NCBI Taxonomy" id="45954"/>
    <lineage>
        <taxon>Eukaryota</taxon>
        <taxon>Metazoa</taxon>
        <taxon>Spiralia</taxon>
        <taxon>Lophotrochozoa</taxon>
        <taxon>Mollusca</taxon>
        <taxon>Bivalvia</taxon>
        <taxon>Autobranchia</taxon>
        <taxon>Heteroconchia</taxon>
        <taxon>Euheterodonta</taxon>
        <taxon>Imparidentia</taxon>
        <taxon>Neoheterodontei</taxon>
        <taxon>Myida</taxon>
        <taxon>Dreissenoidea</taxon>
        <taxon>Dreissenidae</taxon>
        <taxon>Dreissena</taxon>
    </lineage>
</organism>
<dbReference type="AlphaFoldDB" id="A0A9D4FE15"/>
<name>A0A9D4FE15_DREPO</name>